<reference evidence="9 10" key="1">
    <citation type="submission" date="2013-05" db="EMBL/GenBank/DDBJ databases">
        <title>Genome sequence of Streptomyces sparsogenes DSM 40356.</title>
        <authorList>
            <person name="Coyne S."/>
            <person name="Seebeck F.P."/>
        </authorList>
    </citation>
    <scope>NUCLEOTIDE SEQUENCE [LARGE SCALE GENOMIC DNA]</scope>
    <source>
        <strain evidence="9 10">DSM 40356</strain>
    </source>
</reference>
<dbReference type="GO" id="GO:0046872">
    <property type="term" value="F:metal ion binding"/>
    <property type="evidence" value="ECO:0007669"/>
    <property type="project" value="UniProtKB-KW"/>
</dbReference>
<dbReference type="SUPFAM" id="SSF56784">
    <property type="entry name" value="HAD-like"/>
    <property type="match status" value="1"/>
</dbReference>
<keyword evidence="5 9" id="KW-0378">Hydrolase</keyword>
<evidence type="ECO:0000256" key="2">
    <source>
        <dbReference type="ARBA" id="ARBA00005628"/>
    </source>
</evidence>
<dbReference type="NCBIfam" id="TIGR01662">
    <property type="entry name" value="HAD-SF-IIIA"/>
    <property type="match status" value="1"/>
</dbReference>
<dbReference type="Gene3D" id="3.40.50.1000">
    <property type="entry name" value="HAD superfamily/HAD-like"/>
    <property type="match status" value="1"/>
</dbReference>
<evidence type="ECO:0000313" key="9">
    <source>
        <dbReference type="EMBL" id="OMI34839.1"/>
    </source>
</evidence>
<dbReference type="InterPro" id="IPR023214">
    <property type="entry name" value="HAD_sf"/>
</dbReference>
<dbReference type="EMBL" id="ASQP01000436">
    <property type="protein sequence ID" value="OMI34839.1"/>
    <property type="molecule type" value="Genomic_DNA"/>
</dbReference>
<dbReference type="GO" id="GO:0016791">
    <property type="term" value="F:phosphatase activity"/>
    <property type="evidence" value="ECO:0007669"/>
    <property type="project" value="InterPro"/>
</dbReference>
<accession>A0A1R1S9Q1</accession>
<evidence type="ECO:0000256" key="4">
    <source>
        <dbReference type="ARBA" id="ARBA00022723"/>
    </source>
</evidence>
<comment type="subcellular location">
    <subcellularLocation>
        <location evidence="1">Cytoplasm</location>
    </subcellularLocation>
</comment>
<keyword evidence="10" id="KW-1185">Reference proteome</keyword>
<evidence type="ECO:0000256" key="5">
    <source>
        <dbReference type="ARBA" id="ARBA00022801"/>
    </source>
</evidence>
<gene>
    <name evidence="9" type="ORF">SPAR_34371</name>
</gene>
<dbReference type="AlphaFoldDB" id="A0A1R1S9Q1"/>
<proteinExistence type="inferred from homology"/>
<dbReference type="GO" id="GO:0005737">
    <property type="term" value="C:cytoplasm"/>
    <property type="evidence" value="ECO:0007669"/>
    <property type="project" value="UniProtKB-SubCell"/>
</dbReference>
<comment type="caution">
    <text evidence="9">The sequence shown here is derived from an EMBL/GenBank/DDBJ whole genome shotgun (WGS) entry which is preliminary data.</text>
</comment>
<evidence type="ECO:0000256" key="3">
    <source>
        <dbReference type="ARBA" id="ARBA00022490"/>
    </source>
</evidence>
<keyword evidence="4" id="KW-0479">Metal-binding</keyword>
<feature type="non-terminal residue" evidence="9">
    <location>
        <position position="1"/>
    </location>
</feature>
<dbReference type="InterPro" id="IPR006543">
    <property type="entry name" value="Histidinol-phos"/>
</dbReference>
<evidence type="ECO:0000256" key="7">
    <source>
        <dbReference type="ARBA" id="ARBA00031828"/>
    </source>
</evidence>
<dbReference type="Proteomes" id="UP000186168">
    <property type="component" value="Unassembled WGS sequence"/>
</dbReference>
<keyword evidence="6" id="KW-0119">Carbohydrate metabolism</keyword>
<comment type="similarity">
    <text evidence="2">Belongs to the GmhB family.</text>
</comment>
<evidence type="ECO:0000313" key="10">
    <source>
        <dbReference type="Proteomes" id="UP000186168"/>
    </source>
</evidence>
<dbReference type="GO" id="GO:0005975">
    <property type="term" value="P:carbohydrate metabolic process"/>
    <property type="evidence" value="ECO:0007669"/>
    <property type="project" value="InterPro"/>
</dbReference>
<dbReference type="STRING" id="67365.GCA_001704635_02248"/>
<dbReference type="NCBIfam" id="TIGR01656">
    <property type="entry name" value="Histidinol-ppas"/>
    <property type="match status" value="1"/>
</dbReference>
<dbReference type="PANTHER" id="PTHR42891:SF1">
    <property type="entry name" value="D-GLYCERO-BETA-D-MANNO-HEPTOSE-1,7-BISPHOSPHATE 7-PHOSPHATASE"/>
    <property type="match status" value="1"/>
</dbReference>
<sequence>RVRPPRPAPPGAAPPISAVLFDRDGTLIEDVPYNGDPGRVRPMPGARAAVEAVRGRGLCLGVVSNQSGVARGLLTRERVAAVRRRVEELLGPFGVWAVCPHGPDEGCGCRKPAPGLVYAACAELGVDPARTAVVGDIGADLAAARAAGARGVLVPTPVTRPEEVAAAEDCAPDLLTAVRRLLDPEDAPLGPEDTEGPPAQEPPRHRPAQGPAGGAP</sequence>
<dbReference type="PANTHER" id="PTHR42891">
    <property type="entry name" value="D-GLYCERO-BETA-D-MANNO-HEPTOSE-1,7-BISPHOSPHATE 7-PHOSPHATASE"/>
    <property type="match status" value="1"/>
</dbReference>
<dbReference type="InterPro" id="IPR036412">
    <property type="entry name" value="HAD-like_sf"/>
</dbReference>
<name>A0A1R1S9Q1_9ACTN</name>
<dbReference type="InterPro" id="IPR004446">
    <property type="entry name" value="Heptose_bisP_phosphatase"/>
</dbReference>
<organism evidence="9 10">
    <name type="scientific">Streptomyces sparsogenes DSM 40356</name>
    <dbReference type="NCBI Taxonomy" id="1331668"/>
    <lineage>
        <taxon>Bacteria</taxon>
        <taxon>Bacillati</taxon>
        <taxon>Actinomycetota</taxon>
        <taxon>Actinomycetes</taxon>
        <taxon>Kitasatosporales</taxon>
        <taxon>Streptomycetaceae</taxon>
        <taxon>Streptomyces</taxon>
    </lineage>
</organism>
<dbReference type="Pfam" id="PF13242">
    <property type="entry name" value="Hydrolase_like"/>
    <property type="match status" value="1"/>
</dbReference>
<feature type="region of interest" description="Disordered" evidence="8">
    <location>
        <begin position="182"/>
        <end position="216"/>
    </location>
</feature>
<evidence type="ECO:0000256" key="1">
    <source>
        <dbReference type="ARBA" id="ARBA00004496"/>
    </source>
</evidence>
<dbReference type="InterPro" id="IPR006549">
    <property type="entry name" value="HAD-SF_hydro_IIIA"/>
</dbReference>
<protein>
    <recommendedName>
        <fullName evidence="7">D,D-heptose 1,7-bisphosphate phosphatase</fullName>
    </recommendedName>
</protein>
<keyword evidence="3" id="KW-0963">Cytoplasm</keyword>
<evidence type="ECO:0000256" key="8">
    <source>
        <dbReference type="SAM" id="MobiDB-lite"/>
    </source>
</evidence>
<evidence type="ECO:0000256" key="6">
    <source>
        <dbReference type="ARBA" id="ARBA00023277"/>
    </source>
</evidence>
<dbReference type="RefSeq" id="WP_107501310.1">
    <property type="nucleotide sequence ID" value="NZ_ASQP01000436.1"/>
</dbReference>